<dbReference type="EMBL" id="CP021082">
    <property type="protein sequence ID" value="ASN82678.1"/>
    <property type="molecule type" value="Genomic_DNA"/>
</dbReference>
<dbReference type="InterPro" id="IPR036890">
    <property type="entry name" value="HATPase_C_sf"/>
</dbReference>
<keyword evidence="3" id="KW-0597">Phosphoprotein</keyword>
<evidence type="ECO:0000256" key="2">
    <source>
        <dbReference type="ARBA" id="ARBA00012438"/>
    </source>
</evidence>
<dbReference type="InterPro" id="IPR005467">
    <property type="entry name" value="His_kinase_dom"/>
</dbReference>
<dbReference type="Pfam" id="PF01590">
    <property type="entry name" value="GAF"/>
    <property type="match status" value="1"/>
</dbReference>
<dbReference type="PANTHER" id="PTHR43304:SF1">
    <property type="entry name" value="PAC DOMAIN-CONTAINING PROTEIN"/>
    <property type="match status" value="1"/>
</dbReference>
<dbReference type="InterPro" id="IPR003594">
    <property type="entry name" value="HATPase_dom"/>
</dbReference>
<dbReference type="InterPro" id="IPR036097">
    <property type="entry name" value="HisK_dim/P_sf"/>
</dbReference>
<dbReference type="GO" id="GO:0000155">
    <property type="term" value="F:phosphorelay sensor kinase activity"/>
    <property type="evidence" value="ECO:0007669"/>
    <property type="project" value="InterPro"/>
</dbReference>
<dbReference type="Gene3D" id="3.30.565.10">
    <property type="entry name" value="Histidine kinase-like ATPase, C-terminal domain"/>
    <property type="match status" value="1"/>
</dbReference>
<organism evidence="8 9">
    <name type="scientific">Deinococcus ficus</name>
    <dbReference type="NCBI Taxonomy" id="317577"/>
    <lineage>
        <taxon>Bacteria</taxon>
        <taxon>Thermotogati</taxon>
        <taxon>Deinococcota</taxon>
        <taxon>Deinococci</taxon>
        <taxon>Deinococcales</taxon>
        <taxon>Deinococcaceae</taxon>
        <taxon>Deinococcus</taxon>
    </lineage>
</organism>
<dbReference type="InterPro" id="IPR052162">
    <property type="entry name" value="Sensor_kinase/Photoreceptor"/>
</dbReference>
<dbReference type="CDD" id="cd16921">
    <property type="entry name" value="HATPase_FilI-like"/>
    <property type="match status" value="1"/>
</dbReference>
<dbReference type="FunFam" id="3.30.565.10:FF:000006">
    <property type="entry name" value="Sensor histidine kinase WalK"/>
    <property type="match status" value="1"/>
</dbReference>
<dbReference type="InterPro" id="IPR004358">
    <property type="entry name" value="Sig_transdc_His_kin-like_C"/>
</dbReference>
<dbReference type="AlphaFoldDB" id="A0A221T199"/>
<keyword evidence="9" id="KW-1185">Reference proteome</keyword>
<keyword evidence="8" id="KW-0614">Plasmid</keyword>
<proteinExistence type="predicted"/>
<dbReference type="InterPro" id="IPR003018">
    <property type="entry name" value="GAF"/>
</dbReference>
<evidence type="ECO:0000256" key="6">
    <source>
        <dbReference type="SAM" id="Coils"/>
    </source>
</evidence>
<dbReference type="SUPFAM" id="SSF55874">
    <property type="entry name" value="ATPase domain of HSP90 chaperone/DNA topoisomerase II/histidine kinase"/>
    <property type="match status" value="1"/>
</dbReference>
<feature type="coiled-coil region" evidence="6">
    <location>
        <begin position="344"/>
        <end position="386"/>
    </location>
</feature>
<dbReference type="SMART" id="SM00065">
    <property type="entry name" value="GAF"/>
    <property type="match status" value="3"/>
</dbReference>
<feature type="domain" description="Histidine kinase" evidence="7">
    <location>
        <begin position="743"/>
        <end position="957"/>
    </location>
</feature>
<dbReference type="PANTHER" id="PTHR43304">
    <property type="entry name" value="PHYTOCHROME-LIKE PROTEIN CPH1"/>
    <property type="match status" value="1"/>
</dbReference>
<dbReference type="InterPro" id="IPR029016">
    <property type="entry name" value="GAF-like_dom_sf"/>
</dbReference>
<keyword evidence="4" id="KW-0808">Transferase</keyword>
<reference evidence="8 9" key="1">
    <citation type="submission" date="2017-05" db="EMBL/GenBank/DDBJ databases">
        <title>The complete genome sequence of Deinococcus ficus isolated from the rhizosphere of the Ficus religiosa L. in Taiwan.</title>
        <authorList>
            <person name="Wu K.-M."/>
            <person name="Liao T.-L."/>
            <person name="Liu Y.-M."/>
            <person name="Young C.-C."/>
            <person name="Tsai S.-F."/>
        </authorList>
    </citation>
    <scope>NUCLEOTIDE SEQUENCE [LARGE SCALE GENOMIC DNA]</scope>
    <source>
        <strain evidence="8 9">CC-FR2-10</strain>
        <plasmid evidence="9">pdfi1</plasmid>
    </source>
</reference>
<dbReference type="STRING" id="317577.GCA_000419625_03004"/>
<dbReference type="Pfam" id="PF02518">
    <property type="entry name" value="HATPase_c"/>
    <property type="match status" value="1"/>
</dbReference>
<dbReference type="EC" id="2.7.13.3" evidence="2"/>
<keyword evidence="6" id="KW-0175">Coiled coil</keyword>
<dbReference type="SMART" id="SM00388">
    <property type="entry name" value="HisKA"/>
    <property type="match status" value="1"/>
</dbReference>
<dbReference type="SUPFAM" id="SSF55781">
    <property type="entry name" value="GAF domain-like"/>
    <property type="match status" value="4"/>
</dbReference>
<sequence>MINTGRRPVPEGVYAARMSGFPTLPDVWLKRLTEAFETAGAPHSSESLLDAALGQALDLLPGASGEVWFAGPDDGLPDLQVSSGAWRRAREERRGAVHRTLQRHAPRSVHPEPGLFDEGLLLFPFRGTGEVHAALVVEVPGAHAVTREQRLALQTLTDHLAAHLSRRSHGNESSRLRHLAQAAVRINEIQGLQATLDVITEEARALIGAHQAVTSLTVSADWAQAVTAVSMSDKYAPWQSYAVPPDGSGIYALVCQGNTPLRLSQAELEAHPRWRAFGPHAQAHPPMRGWLAVPLVGRDGQNIGLIQLSDRFTGDFTAEDQDVLVQLALVAAARVENARLYDVAQEELRRREQVERDLRALNDGLERRVNDRTQQLEVAARQLQDQVNALDGFVAFHEAVGTQTDVLALVQQAAGVIRASLAHVSVAYYERESGLWKARVWSEDILPHVVAQIQAGVPEDAPDFARAVQSGAPVFIDGWEADANSLSSTASYGAVALTPVSTPGGLRGMLAVGTQDARVWTDREQAIVRSVGRSLELALERAEVTSRLQAQNAVLEGFAHLTRDLATQRDPLVIVRRAQEVMLSLLPAGYALYYTPDAGRWRNRVQVGDVGHRDLQAFIDAGPLIGLTPTVDVPWQSRAPYYQDQYARGSDTPPELVTHVSTAASLPVVVRDEVVGVLVMVLFQGRPWTSTDRVVLETVVGSLGLALERAESVALLAQRTEQLESSNAELARSNAELEQFAYVASHDLQAPIRAVTSFASMISRRNGEQLDERGQLYLRHIIDSGEHMKNLVDDLLAFSRLHTQQLAVQPVDSRRVFDTVLHRLSAVPGNEQAQITRSDLPLVLADRQQLDQLLQNLIGNSLKYRRADVLPRVHVSAEADGRMWRFAVKDNGIGIDPRYFDKIFVIFQRLHGRDVYEGTGIGLAVCKKILERHGGRLWVESTPGEGSTFYFTLPQAPA</sequence>
<evidence type="ECO:0000256" key="1">
    <source>
        <dbReference type="ARBA" id="ARBA00000085"/>
    </source>
</evidence>
<protein>
    <recommendedName>
        <fullName evidence="2">histidine kinase</fullName>
        <ecNumber evidence="2">2.7.13.3</ecNumber>
    </recommendedName>
</protein>
<evidence type="ECO:0000313" key="9">
    <source>
        <dbReference type="Proteomes" id="UP000259030"/>
    </source>
</evidence>
<dbReference type="Pfam" id="PF00512">
    <property type="entry name" value="HisKA"/>
    <property type="match status" value="1"/>
</dbReference>
<dbReference type="Gene3D" id="1.10.287.130">
    <property type="match status" value="1"/>
</dbReference>
<evidence type="ECO:0000256" key="5">
    <source>
        <dbReference type="ARBA" id="ARBA00022777"/>
    </source>
</evidence>
<dbReference type="Proteomes" id="UP000259030">
    <property type="component" value="Plasmid pDFI1"/>
</dbReference>
<dbReference type="Gene3D" id="3.30.450.40">
    <property type="match status" value="3"/>
</dbReference>
<evidence type="ECO:0000313" key="8">
    <source>
        <dbReference type="EMBL" id="ASN82678.1"/>
    </source>
</evidence>
<evidence type="ECO:0000256" key="4">
    <source>
        <dbReference type="ARBA" id="ARBA00022679"/>
    </source>
</evidence>
<dbReference type="PRINTS" id="PR00344">
    <property type="entry name" value="BCTRLSENSOR"/>
</dbReference>
<evidence type="ECO:0000259" key="7">
    <source>
        <dbReference type="PROSITE" id="PS50109"/>
    </source>
</evidence>
<geneLocation type="plasmid" evidence="9">
    <name>pdfi1</name>
</geneLocation>
<gene>
    <name evidence="8" type="ORF">DFI_16075</name>
</gene>
<dbReference type="CDD" id="cd00082">
    <property type="entry name" value="HisKA"/>
    <property type="match status" value="1"/>
</dbReference>
<comment type="catalytic activity">
    <reaction evidence="1">
        <text>ATP + protein L-histidine = ADP + protein N-phospho-L-histidine.</text>
        <dbReference type="EC" id="2.7.13.3"/>
    </reaction>
</comment>
<dbReference type="KEGG" id="dfc:DFI_16075"/>
<dbReference type="PROSITE" id="PS50109">
    <property type="entry name" value="HIS_KIN"/>
    <property type="match status" value="1"/>
</dbReference>
<name>A0A221T199_9DEIO</name>
<evidence type="ECO:0000256" key="3">
    <source>
        <dbReference type="ARBA" id="ARBA00022553"/>
    </source>
</evidence>
<dbReference type="SMART" id="SM00387">
    <property type="entry name" value="HATPase_c"/>
    <property type="match status" value="1"/>
</dbReference>
<dbReference type="SUPFAM" id="SSF47384">
    <property type="entry name" value="Homodimeric domain of signal transducing histidine kinase"/>
    <property type="match status" value="1"/>
</dbReference>
<accession>A0A221T199</accession>
<dbReference type="InterPro" id="IPR003661">
    <property type="entry name" value="HisK_dim/P_dom"/>
</dbReference>
<keyword evidence="5" id="KW-0418">Kinase</keyword>